<accession>A0A8J3ZY44</accession>
<comment type="caution">
    <text evidence="3">The sequence shown here is derived from an EMBL/GenBank/DDBJ whole genome shotgun (WGS) entry which is preliminary data.</text>
</comment>
<reference evidence="3" key="1">
    <citation type="submission" date="2021-01" db="EMBL/GenBank/DDBJ databases">
        <title>Whole genome shotgun sequence of Virgisporangium ochraceum NBRC 16418.</title>
        <authorList>
            <person name="Komaki H."/>
            <person name="Tamura T."/>
        </authorList>
    </citation>
    <scope>NUCLEOTIDE SEQUENCE</scope>
    <source>
        <strain evidence="3">NBRC 16418</strain>
    </source>
</reference>
<feature type="domain" description="Gfo/Idh/MocA-like oxidoreductase N-terminal" evidence="2">
    <location>
        <begin position="1"/>
        <end position="116"/>
    </location>
</feature>
<evidence type="ECO:0000256" key="1">
    <source>
        <dbReference type="ARBA" id="ARBA00023002"/>
    </source>
</evidence>
<name>A0A8J3ZY44_9ACTN</name>
<dbReference type="InterPro" id="IPR050463">
    <property type="entry name" value="Gfo/Idh/MocA_oxidrdct_glycsds"/>
</dbReference>
<protein>
    <submittedName>
        <fullName evidence="3">Oxidoreductase</fullName>
    </submittedName>
</protein>
<dbReference type="Gene3D" id="3.40.50.720">
    <property type="entry name" value="NAD(P)-binding Rossmann-like Domain"/>
    <property type="match status" value="1"/>
</dbReference>
<evidence type="ECO:0000259" key="2">
    <source>
        <dbReference type="Pfam" id="PF01408"/>
    </source>
</evidence>
<dbReference type="GO" id="GO:0000166">
    <property type="term" value="F:nucleotide binding"/>
    <property type="evidence" value="ECO:0007669"/>
    <property type="project" value="InterPro"/>
</dbReference>
<organism evidence="3 4">
    <name type="scientific">Virgisporangium ochraceum</name>
    <dbReference type="NCBI Taxonomy" id="65505"/>
    <lineage>
        <taxon>Bacteria</taxon>
        <taxon>Bacillati</taxon>
        <taxon>Actinomycetota</taxon>
        <taxon>Actinomycetes</taxon>
        <taxon>Micromonosporales</taxon>
        <taxon>Micromonosporaceae</taxon>
        <taxon>Virgisporangium</taxon>
    </lineage>
</organism>
<dbReference type="Proteomes" id="UP000635606">
    <property type="component" value="Unassembled WGS sequence"/>
</dbReference>
<dbReference type="Gene3D" id="3.30.360.10">
    <property type="entry name" value="Dihydrodipicolinate Reductase, domain 2"/>
    <property type="match status" value="1"/>
</dbReference>
<dbReference type="SUPFAM" id="SSF51735">
    <property type="entry name" value="NAD(P)-binding Rossmann-fold domains"/>
    <property type="match status" value="1"/>
</dbReference>
<evidence type="ECO:0000313" key="3">
    <source>
        <dbReference type="EMBL" id="GIJ69590.1"/>
    </source>
</evidence>
<dbReference type="InterPro" id="IPR036291">
    <property type="entry name" value="NAD(P)-bd_dom_sf"/>
</dbReference>
<evidence type="ECO:0000313" key="4">
    <source>
        <dbReference type="Proteomes" id="UP000635606"/>
    </source>
</evidence>
<keyword evidence="4" id="KW-1185">Reference proteome</keyword>
<dbReference type="PANTHER" id="PTHR43818">
    <property type="entry name" value="BCDNA.GH03377"/>
    <property type="match status" value="1"/>
</dbReference>
<dbReference type="GO" id="GO:0016491">
    <property type="term" value="F:oxidoreductase activity"/>
    <property type="evidence" value="ECO:0007669"/>
    <property type="project" value="UniProtKB-KW"/>
</dbReference>
<dbReference type="RefSeq" id="WP_203929517.1">
    <property type="nucleotide sequence ID" value="NZ_BOPH01000065.1"/>
</dbReference>
<gene>
    <name evidence="3" type="ORF">Voc01_045070</name>
</gene>
<dbReference type="Pfam" id="PF01408">
    <property type="entry name" value="GFO_IDH_MocA"/>
    <property type="match status" value="1"/>
</dbReference>
<dbReference type="InterPro" id="IPR000683">
    <property type="entry name" value="Gfo/Idh/MocA-like_OxRdtase_N"/>
</dbReference>
<dbReference type="EMBL" id="BOPH01000065">
    <property type="protein sequence ID" value="GIJ69590.1"/>
    <property type="molecule type" value="Genomic_DNA"/>
</dbReference>
<proteinExistence type="predicted"/>
<dbReference type="SUPFAM" id="SSF55347">
    <property type="entry name" value="Glyceraldehyde-3-phosphate dehydrogenase-like, C-terminal domain"/>
    <property type="match status" value="1"/>
</dbReference>
<dbReference type="AlphaFoldDB" id="A0A8J3ZY44"/>
<sequence length="298" mass="30956">MRFGLLGTGHWAADTHGATLAAHPQAEVVGVWGRDPAKAAAVAAQLAATPYDDADALFADVDAVAVALPPDVQAGFAVRAARAGCHLLLDKPLALTVEAADEVVAAVDGAGVAALVFFTNRFRPEIERFLADANRVGGWYAARGVMHASIFQPGNPYGASAWRREHGGLWDIGPHALSVVLPVLGDVTEITAVDGPRGTVNVIARHVNGAASELSITLNAAPNATVVEQVFYGENGVAVVPDHRQTTSLQAYSAAIDRLLAMAGTGAGDPCDVHFGRTVVRILAAADTARKERRAVAL</sequence>
<dbReference type="PANTHER" id="PTHR43818:SF11">
    <property type="entry name" value="BCDNA.GH03377"/>
    <property type="match status" value="1"/>
</dbReference>
<keyword evidence="1" id="KW-0560">Oxidoreductase</keyword>